<evidence type="ECO:0008006" key="2">
    <source>
        <dbReference type="Google" id="ProtNLM"/>
    </source>
</evidence>
<evidence type="ECO:0000313" key="1">
    <source>
        <dbReference type="EMBL" id="ABZ06187.1"/>
    </source>
</evidence>
<reference evidence="1" key="1">
    <citation type="journal article" date="2008" name="ISME J.">
        <title>Genomic patterns of recombination, clonal divergence and environment in marine microbial populations.</title>
        <authorList>
            <person name="Konstantinidis K.T."/>
            <person name="Delong E.F."/>
        </authorList>
    </citation>
    <scope>NUCLEOTIDE SEQUENCE</scope>
</reference>
<organism evidence="1">
    <name type="scientific">uncultured marine microorganism HF4000_006O13</name>
    <dbReference type="NCBI Taxonomy" id="455509"/>
    <lineage>
        <taxon>unclassified sequences</taxon>
        <taxon>environmental samples</taxon>
    </lineage>
</organism>
<proteinExistence type="predicted"/>
<gene>
    <name evidence="1" type="ORF">ALOHA_HF4000006O13ctg1g33</name>
</gene>
<protein>
    <recommendedName>
        <fullName evidence="2">Smr domain-containing protein</fullName>
    </recommendedName>
</protein>
<name>B3T0S8_9ZZZZ</name>
<dbReference type="AlphaFoldDB" id="B3T0S8"/>
<dbReference type="EMBL" id="EU016568">
    <property type="protein sequence ID" value="ABZ06187.1"/>
    <property type="molecule type" value="Genomic_DNA"/>
</dbReference>
<accession>B3T0S8</accession>
<sequence>MNNSALDLHGIRHDQVARTVENFVLLNQDQIPLEIICGNSQRMIDLVISVLDRIGCENFERIDYGTIMIRKL</sequence>